<name>A0A2S1LW62_9SPIR</name>
<sequence length="202" mass="23603">MLMFKNKFFMGILAIIVFVGIIVIFYNSMDVDYVKAGGGIVEGLESDLNMYLREKNLEEKRKIAIKIEESINKIADVSYEYLARFYLARSTYFQSKGLYKEALDDLNIVIRSGRIERELAYVNKAVIYEKMGQMEDALLVYDNVINQTKLDFIKIRALLSKALLIEDRDKSLAIEIYEQVSNFSYENNLYVNFAKNKLWYLK</sequence>
<dbReference type="Proteomes" id="UP000244655">
    <property type="component" value="Chromosome"/>
</dbReference>
<dbReference type="SUPFAM" id="SSF48452">
    <property type="entry name" value="TPR-like"/>
    <property type="match status" value="1"/>
</dbReference>
<gene>
    <name evidence="2" type="ORF">CR532_00645</name>
</gene>
<evidence type="ECO:0000313" key="2">
    <source>
        <dbReference type="EMBL" id="AWG42522.1"/>
    </source>
</evidence>
<dbReference type="InterPro" id="IPR011990">
    <property type="entry name" value="TPR-like_helical_dom_sf"/>
</dbReference>
<keyword evidence="1" id="KW-0472">Membrane</keyword>
<feature type="transmembrane region" description="Helical" evidence="1">
    <location>
        <begin position="7"/>
        <end position="26"/>
    </location>
</feature>
<accession>A0A2S1LW62</accession>
<dbReference type="AlphaFoldDB" id="A0A2S1LW62"/>
<keyword evidence="1" id="KW-0812">Transmembrane</keyword>
<organism evidence="2 3">
    <name type="scientific">Candidatus Borreliella tachyglossi</name>
    <dbReference type="NCBI Taxonomy" id="1964448"/>
    <lineage>
        <taxon>Bacteria</taxon>
        <taxon>Pseudomonadati</taxon>
        <taxon>Spirochaetota</taxon>
        <taxon>Spirochaetia</taxon>
        <taxon>Spirochaetales</taxon>
        <taxon>Borreliaceae</taxon>
        <taxon>Borreliella</taxon>
    </lineage>
</organism>
<dbReference type="EMBL" id="CP025785">
    <property type="protein sequence ID" value="AWG42522.1"/>
    <property type="molecule type" value="Genomic_DNA"/>
</dbReference>
<keyword evidence="1" id="KW-1133">Transmembrane helix</keyword>
<proteinExistence type="predicted"/>
<protein>
    <submittedName>
        <fullName evidence="2">Uncharacterized protein</fullName>
    </submittedName>
</protein>
<reference evidence="2 3" key="1">
    <citation type="submission" date="2018-01" db="EMBL/GenBank/DDBJ databases">
        <title>Genome sequence of Borrelia tachyglossi.</title>
        <authorList>
            <person name="Gofton A.W."/>
        </authorList>
    </citation>
    <scope>NUCLEOTIDE SEQUENCE [LARGE SCALE GENOMIC DNA]</scope>
    <source>
        <strain evidence="2 3">Bc-F10-1268</strain>
    </source>
</reference>
<evidence type="ECO:0000256" key="1">
    <source>
        <dbReference type="SAM" id="Phobius"/>
    </source>
</evidence>
<dbReference type="Gene3D" id="1.25.40.10">
    <property type="entry name" value="Tetratricopeptide repeat domain"/>
    <property type="match status" value="1"/>
</dbReference>
<dbReference type="OrthoDB" id="350540at2"/>
<keyword evidence="3" id="KW-1185">Reference proteome</keyword>
<evidence type="ECO:0000313" key="3">
    <source>
        <dbReference type="Proteomes" id="UP000244655"/>
    </source>
</evidence>